<dbReference type="PANTHER" id="PTHR43253">
    <property type="entry name" value="TRICORN PROTEASE HOMOLOG 2-RELATED"/>
    <property type="match status" value="1"/>
</dbReference>
<accession>A0ABW5NKC7</accession>
<dbReference type="SUPFAM" id="SSF52096">
    <property type="entry name" value="ClpP/crotonase"/>
    <property type="match status" value="1"/>
</dbReference>
<dbReference type="RefSeq" id="WP_380869425.1">
    <property type="nucleotide sequence ID" value="NZ_JBHUMA010000006.1"/>
</dbReference>
<dbReference type="EMBL" id="JBHUMA010000006">
    <property type="protein sequence ID" value="MFD2599299.1"/>
    <property type="molecule type" value="Genomic_DNA"/>
</dbReference>
<dbReference type="Gene3D" id="3.90.226.10">
    <property type="entry name" value="2-enoyl-CoA Hydratase, Chain A, domain 1"/>
    <property type="match status" value="1"/>
</dbReference>
<dbReference type="SUPFAM" id="SSF50156">
    <property type="entry name" value="PDZ domain-like"/>
    <property type="match status" value="1"/>
</dbReference>
<dbReference type="PANTHER" id="PTHR43253:SF1">
    <property type="entry name" value="TRICORN PROTEASE HOMOLOG 2-RELATED"/>
    <property type="match status" value="1"/>
</dbReference>
<dbReference type="Pfam" id="PF14684">
    <property type="entry name" value="Tricorn_C1"/>
    <property type="match status" value="1"/>
</dbReference>
<dbReference type="Proteomes" id="UP001597393">
    <property type="component" value="Unassembled WGS sequence"/>
</dbReference>
<dbReference type="InterPro" id="IPR028204">
    <property type="entry name" value="Tricorn_C1"/>
</dbReference>
<keyword evidence="6 7" id="KW-0720">Serine protease</keyword>
<dbReference type="Gene3D" id="2.120.10.60">
    <property type="entry name" value="Tricorn protease N-terminal domain"/>
    <property type="match status" value="2"/>
</dbReference>
<comment type="caution">
    <text evidence="10">The sequence shown here is derived from an EMBL/GenBank/DDBJ whole genome shotgun (WGS) entry which is preliminary data.</text>
</comment>
<dbReference type="Pfam" id="PF07676">
    <property type="entry name" value="PD40"/>
    <property type="match status" value="3"/>
</dbReference>
<sequence length="1071" mass="119135">MRKYFSFRKLALVACLSLPAALSAQEALWLRYPSISPDGTSIVFGYQGNLYKVASTGGNATPLTVGESHSMMPIWSRDGKSIAFANNRHGNFDVFVMPANGGQATRLTYNSADDYPYDFTTDNGSVFFGSARQAPAASVRFPSIRLFQNVYQVPVNGGRAKLISAAGMDHAKVSPNGKQLVFQDRKGYEDPWRKHHTSSVTRDVWIYDLDKNNYLALTNEEIEHREPVFAIDGKSVFYLSEKDGTLNVYKKGTQANGANNQLTTFTKNPVRHLSVSNNNTLAFTQDGSIYTLTEGGSPKKLSVLINTDSGLPDVKNLPLSGDIREFELSPDGKQIAYITRGELFVTSVEGDFTKRITETSGQERMLNWAPDSKSIIYAAERDSTGWGIYKTEIAKSGESYFFNASLLKETPVLVNSNNNFAPKISPDGKSIAFIEDRNILKVMPIGGGKAVTILPKGRNHSYSDGDWGFNWSPDSRWLFVDDQRGFFMSGNTALVKADGSGELRHPIQSGFGDGRAKWSADGKVMTWVSSRYGRKSLAYQGSREVDVFAAFFDQEAYDRFQLNKDEFQLLEEREKQDSTKKKEAKAEFVPNIENLRNRTVRLTINSSSISDYVLNKDASKLFYLAAFEKGYDLWVTEPRTRETKILAKLGGSPSGLEISKDGKSLFMTNRGGLVKVDAASGKVTPISSRSEISLDAAAEREYIFHHAWLQVEKKFYDPKIHGVDWKGYKYTYAKFLPHINNNYDFQELLSELLGELNASHTGGRFSPRPSNPDVTPSLGLLYDEQYTGDGLRVSEVLSGGPLDKANIAIDKGSVITEVDGKPLKANEDWAKWFNRKSGQYVNISGKTSNGTAFSENIKPISQGEENSLMYRRWVNSRKEYVNKISNGQIGYVHIEGMNDGSFRELYERAMGENAEKKALVVDTRFNGGGWLHDDLNTFLSGKEYLQFAPQGDIVKGGEPASRWTRPSIVVMSEGNYSDAHIFPYIYKQNGLGKLVGMPVPGTGTAVWWESQIDPTLVFGIPMVGTIGKEGRTTENMQVEPDIRVPLPYGAFLKGDDPQLKTAVEELLKEVK</sequence>
<evidence type="ECO:0000256" key="1">
    <source>
        <dbReference type="ARBA" id="ARBA00004496"/>
    </source>
</evidence>
<keyword evidence="8" id="KW-0732">Signal</keyword>
<dbReference type="InterPro" id="IPR029045">
    <property type="entry name" value="ClpP/crotonase-like_dom_sf"/>
</dbReference>
<evidence type="ECO:0000256" key="3">
    <source>
        <dbReference type="ARBA" id="ARBA00022490"/>
    </source>
</evidence>
<feature type="domain" description="Tail specific protease" evidence="9">
    <location>
        <begin position="850"/>
        <end position="1045"/>
    </location>
</feature>
<dbReference type="PIRSF" id="PIRSF036421">
    <property type="entry name" value="Tricorn_protease"/>
    <property type="match status" value="1"/>
</dbReference>
<evidence type="ECO:0000313" key="11">
    <source>
        <dbReference type="Proteomes" id="UP001597393"/>
    </source>
</evidence>
<dbReference type="Pfam" id="PF03572">
    <property type="entry name" value="Peptidase_S41"/>
    <property type="match status" value="1"/>
</dbReference>
<feature type="signal peptide" evidence="8">
    <location>
        <begin position="1"/>
        <end position="24"/>
    </location>
</feature>
<dbReference type="Gene3D" id="3.30.750.44">
    <property type="match status" value="1"/>
</dbReference>
<organism evidence="10 11">
    <name type="scientific">Sphingobacterium corticis</name>
    <dbReference type="NCBI Taxonomy" id="1812823"/>
    <lineage>
        <taxon>Bacteria</taxon>
        <taxon>Pseudomonadati</taxon>
        <taxon>Bacteroidota</taxon>
        <taxon>Sphingobacteriia</taxon>
        <taxon>Sphingobacteriales</taxon>
        <taxon>Sphingobacteriaceae</taxon>
        <taxon>Sphingobacterium</taxon>
    </lineage>
</organism>
<feature type="chain" id="PRO_5045261949" description="Tricorn protease homolog" evidence="8">
    <location>
        <begin position="25"/>
        <end position="1071"/>
    </location>
</feature>
<dbReference type="SUPFAM" id="SSF82171">
    <property type="entry name" value="DPP6 N-terminal domain-like"/>
    <property type="match status" value="1"/>
</dbReference>
<evidence type="ECO:0000256" key="8">
    <source>
        <dbReference type="SAM" id="SignalP"/>
    </source>
</evidence>
<comment type="similarity">
    <text evidence="2 7">Belongs to the peptidase S41B family.</text>
</comment>
<name>A0ABW5NKC7_9SPHI</name>
<evidence type="ECO:0000256" key="4">
    <source>
        <dbReference type="ARBA" id="ARBA00022670"/>
    </source>
</evidence>
<evidence type="ECO:0000313" key="10">
    <source>
        <dbReference type="EMBL" id="MFD2599299.1"/>
    </source>
</evidence>
<dbReference type="InterPro" id="IPR005151">
    <property type="entry name" value="Tail-specific_protease"/>
</dbReference>
<proteinExistence type="inferred from homology"/>
<dbReference type="Pfam" id="PF26549">
    <property type="entry name" value="Tricorn_N"/>
    <property type="match status" value="1"/>
</dbReference>
<dbReference type="InterPro" id="IPR011659">
    <property type="entry name" value="WD40"/>
</dbReference>
<reference evidence="11" key="1">
    <citation type="journal article" date="2019" name="Int. J. Syst. Evol. Microbiol.">
        <title>The Global Catalogue of Microorganisms (GCM) 10K type strain sequencing project: providing services to taxonomists for standard genome sequencing and annotation.</title>
        <authorList>
            <consortium name="The Broad Institute Genomics Platform"/>
            <consortium name="The Broad Institute Genome Sequencing Center for Infectious Disease"/>
            <person name="Wu L."/>
            <person name="Ma J."/>
        </authorList>
    </citation>
    <scope>NUCLEOTIDE SEQUENCE [LARGE SCALE GENOMIC DNA]</scope>
    <source>
        <strain evidence="11">KCTC 42248</strain>
    </source>
</reference>
<dbReference type="CDD" id="cd07562">
    <property type="entry name" value="Peptidase_S41_TRI"/>
    <property type="match status" value="1"/>
</dbReference>
<evidence type="ECO:0000256" key="2">
    <source>
        <dbReference type="ARBA" id="ARBA00008524"/>
    </source>
</evidence>
<evidence type="ECO:0000256" key="6">
    <source>
        <dbReference type="ARBA" id="ARBA00022825"/>
    </source>
</evidence>
<dbReference type="Gene3D" id="2.30.42.10">
    <property type="match status" value="1"/>
</dbReference>
<comment type="subcellular location">
    <subcellularLocation>
        <location evidence="1 7">Cytoplasm</location>
    </subcellularLocation>
</comment>
<comment type="function">
    <text evidence="7">Degrades oligopeptides.</text>
</comment>
<dbReference type="InterPro" id="IPR011042">
    <property type="entry name" value="6-blade_b-propeller_TolB-like"/>
</dbReference>
<dbReference type="InterPro" id="IPR012393">
    <property type="entry name" value="Tricorn_protease"/>
</dbReference>
<dbReference type="EC" id="3.4.21.-" evidence="7"/>
<dbReference type="SMART" id="SM00245">
    <property type="entry name" value="TSPc"/>
    <property type="match status" value="1"/>
</dbReference>
<dbReference type="SUPFAM" id="SSF69304">
    <property type="entry name" value="Tricorn protease N-terminal domain"/>
    <property type="match status" value="1"/>
</dbReference>
<keyword evidence="11" id="KW-1185">Reference proteome</keyword>
<evidence type="ECO:0000256" key="5">
    <source>
        <dbReference type="ARBA" id="ARBA00022801"/>
    </source>
</evidence>
<evidence type="ECO:0000259" key="9">
    <source>
        <dbReference type="SMART" id="SM00245"/>
    </source>
</evidence>
<protein>
    <recommendedName>
        <fullName evidence="7">Tricorn protease homolog</fullName>
        <ecNumber evidence="7">3.4.21.-</ecNumber>
    </recommendedName>
</protein>
<keyword evidence="5 7" id="KW-0378">Hydrolase</keyword>
<dbReference type="Gene3D" id="2.120.10.30">
    <property type="entry name" value="TolB, C-terminal domain"/>
    <property type="match status" value="1"/>
</dbReference>
<evidence type="ECO:0000256" key="7">
    <source>
        <dbReference type="PIRNR" id="PIRNR036421"/>
    </source>
</evidence>
<gene>
    <name evidence="10" type="ORF">ACFSQ3_10065</name>
</gene>
<keyword evidence="3 7" id="KW-0963">Cytoplasm</keyword>
<dbReference type="InterPro" id="IPR036034">
    <property type="entry name" value="PDZ_sf"/>
</dbReference>
<keyword evidence="4 7" id="KW-0645">Protease</keyword>